<protein>
    <submittedName>
        <fullName evidence="1">Uncharacterized protein</fullName>
    </submittedName>
</protein>
<sequence>MTPTQFETEIETKLIPVLASEYGSRGIQFGYSKTRPDEYSFQVRVPMPMHNGMVGYQSVIYTVWYVGDKIDWCIGDLPQFPPKDI</sequence>
<accession>E5DQJ5</accession>
<evidence type="ECO:0000313" key="1">
    <source>
        <dbReference type="EMBL" id="ADQ52981.1"/>
    </source>
</evidence>
<keyword evidence="2" id="KW-1185">Reference proteome</keyword>
<dbReference type="KEGG" id="vg:18560186"/>
<dbReference type="Proteomes" id="UP000008726">
    <property type="component" value="Segment"/>
</dbReference>
<name>E5DQJ5_9CAUD</name>
<evidence type="ECO:0000313" key="2">
    <source>
        <dbReference type="Proteomes" id="UP000008726"/>
    </source>
</evidence>
<organism evidence="1 2">
    <name type="scientific">Aeromonas phage PX29</name>
    <dbReference type="NCBI Taxonomy" id="926067"/>
    <lineage>
        <taxon>Viruses</taxon>
        <taxon>Duplodnaviria</taxon>
        <taxon>Heunggongvirae</taxon>
        <taxon>Uroviricota</taxon>
        <taxon>Caudoviricetes</taxon>
        <taxon>Pantevenvirales</taxon>
        <taxon>Straboviridae</taxon>
        <taxon>Angelvirus</taxon>
        <taxon>Angelvirus px29</taxon>
    </lineage>
</organism>
<dbReference type="OrthoDB" id="27667at10239"/>
<reference evidence="1 2" key="1">
    <citation type="journal article" date="2010" name="Virol. J.">
        <title>Genomes of the T4-related bacteriophages as windows on microbial genome evolution.</title>
        <authorList>
            <person name="Petrov V.M."/>
            <person name="Ratnayaka S."/>
            <person name="Nolan J.M."/>
            <person name="Miller E.S."/>
            <person name="Karam J.D."/>
        </authorList>
    </citation>
    <scope>NUCLEOTIDE SEQUENCE [LARGE SCALE GENOMIC DNA]</scope>
</reference>
<dbReference type="EMBL" id="GU396103">
    <property type="protein sequence ID" value="ADQ52981.1"/>
    <property type="molecule type" value="Genomic_DNA"/>
</dbReference>
<dbReference type="RefSeq" id="YP_009011691.1">
    <property type="nucleotide sequence ID" value="NC_023688.1"/>
</dbReference>
<proteinExistence type="predicted"/>
<dbReference type="GeneID" id="18560186"/>
<gene>
    <name evidence="1" type="ORF">PX29p262</name>
</gene>